<comment type="caution">
    <text evidence="2">The sequence shown here is derived from an EMBL/GenBank/DDBJ whole genome shotgun (WGS) entry which is preliminary data.</text>
</comment>
<evidence type="ECO:0000313" key="3">
    <source>
        <dbReference type="Proteomes" id="UP001605261"/>
    </source>
</evidence>
<protein>
    <submittedName>
        <fullName evidence="2">Uncharacterized protein</fullName>
    </submittedName>
</protein>
<gene>
    <name evidence="2" type="ORF">ACEU0G_001127</name>
</gene>
<evidence type="ECO:0000313" key="2">
    <source>
        <dbReference type="EMBL" id="MFG6111236.1"/>
    </source>
</evidence>
<feature type="signal peptide" evidence="1">
    <location>
        <begin position="1"/>
        <end position="20"/>
    </location>
</feature>
<accession>A0ABW7D379</accession>
<organism evidence="2 3">
    <name type="scientific">Stenotrophomonas nematodicola</name>
    <dbReference type="NCBI Taxonomy" id="2656746"/>
    <lineage>
        <taxon>Bacteria</taxon>
        <taxon>Pseudomonadati</taxon>
        <taxon>Pseudomonadota</taxon>
        <taxon>Gammaproteobacteria</taxon>
        <taxon>Lysobacterales</taxon>
        <taxon>Lysobacteraceae</taxon>
        <taxon>Stenotrophomonas</taxon>
    </lineage>
</organism>
<reference evidence="2 3" key="1">
    <citation type="submission" date="2024-09" db="EMBL/GenBank/DDBJ databases">
        <authorList>
            <consortium name="All-Russian atlas of soil microorganisms"/>
            <consortium name="as a basis for the search for new antimicrobial producers and enzymes with unique properties"/>
            <person name="Sokolova E.A."/>
            <person name="Voronina E.N."/>
        </authorList>
    </citation>
    <scope>NUCLEOTIDE SEQUENCE [LARGE SCALE GENOMIC DNA]</scope>
    <source>
        <strain evidence="2 3">AF-22b-331.1</strain>
    </source>
</reference>
<dbReference type="RefSeq" id="WP_259207527.1">
    <property type="nucleotide sequence ID" value="NZ_JBHGCJ010000018.1"/>
</dbReference>
<evidence type="ECO:0000256" key="1">
    <source>
        <dbReference type="SAM" id="SignalP"/>
    </source>
</evidence>
<proteinExistence type="predicted"/>
<dbReference type="Proteomes" id="UP001605261">
    <property type="component" value="Unassembled WGS sequence"/>
</dbReference>
<sequence>MKRQTLFSVLLLAAAAPAFADTCESSFQKKGNPLSGTTYTASVTVPDLTVKSAIGQMNVIAKGNNMDVLSLDAENGAMLIEDPQTAMHKTIPIIISATSEGRTGTVAMTVKLNPGAFAKADAVRAEMCKMLTQVKPGKAGDQLAASAPKASTVNISASDFGFQLRTQNKDNPAAIEPRYKGKVYSITGRVNGVLKSGGTYNTGFELPSGSSGIDFESVAITCAFAPSQAAFALALRPKEKVTLVGVVDHYDQIGRVLWLKDCKGN</sequence>
<dbReference type="EMBL" id="JBHGCJ010000018">
    <property type="protein sequence ID" value="MFG6111236.1"/>
    <property type="molecule type" value="Genomic_DNA"/>
</dbReference>
<keyword evidence="1" id="KW-0732">Signal</keyword>
<feature type="chain" id="PRO_5046291636" evidence="1">
    <location>
        <begin position="21"/>
        <end position="265"/>
    </location>
</feature>
<name>A0ABW7D379_9GAMM</name>
<keyword evidence="3" id="KW-1185">Reference proteome</keyword>